<dbReference type="PANTHER" id="PTHR24373">
    <property type="entry name" value="SLIT RELATED LEUCINE-RICH REPEAT NEURONAL PROTEIN"/>
    <property type="match status" value="1"/>
</dbReference>
<dbReference type="InterPro" id="IPR032675">
    <property type="entry name" value="LRR_dom_sf"/>
</dbReference>
<dbReference type="AlphaFoldDB" id="A0A8S9Z4A8"/>
<evidence type="ECO:0000256" key="1">
    <source>
        <dbReference type="ARBA" id="ARBA00022614"/>
    </source>
</evidence>
<gene>
    <name evidence="7" type="ORF">EG68_02622</name>
</gene>
<sequence length="719" mass="80480">MQSIRLIFALTVVCGQYNFGRADTVQGCYCTDNSGRKSCTCTESNVTSVEQLCVILSDVYFIKPAVQHTLQINLTELVYPQESPTEQSGTNCSFEKMENLSLSYSGLTNLEANSFSLFPNLKKLSLIHNYYLNSYGEGAFESNGLGLTILSLRSNPVRSLTRGAFRGLSRLELLDLSDNRIGYLETGTFTQNCCSRIRELRLAQNILTALDAENLLGLSHLEVLDLRQNPLQQPDVNVFTPCASTLMELYLSHDDRIPFGGFSSPTPGLFSKLSTLTVLHIEELKLTNVTKDTFKGLSNLQTLSLRGNRLSQLTPDVFTYLKRLERLDLSGNRLVCLPSSLHPEEQQDFLAGLHLHWIDLSWNRLTHLNHLTARSLSLFDTVPSERFRLLLNLTGNPWQQIDEDTFCNPQQPSSIRPTDLVVGPAPNTSFGVWRISLGLWYARARWPDGPFATIGHSSRVFGLLLDDENTKRVISIPLQESRIAPYDVALTGAPDSQQRCQQLKLNDLAGRSLNSSSLISKELEKIKLPSATLIAFSISSYCPRLPVHKLEDWELSILQLSQTMTYDPLYGSPLRALEQGSRLYLLVIVAVCVAFLLTALTAIMCYRAWSRRTSQKVVDNHLGGCLTPVTVESVHEKQLLLLRPTTIREPTEKSPTLENQIKDGTGGTDRSPISTGNCKTIAFGNRSRRYSDEYDRYDKTSRFSIPKSVQLASLNPVQR</sequence>
<proteinExistence type="predicted"/>
<keyword evidence="5" id="KW-0812">Transmembrane</keyword>
<evidence type="ECO:0000256" key="4">
    <source>
        <dbReference type="SAM" id="MobiDB-lite"/>
    </source>
</evidence>
<dbReference type="GO" id="GO:0005615">
    <property type="term" value="C:extracellular space"/>
    <property type="evidence" value="ECO:0007669"/>
    <property type="project" value="TreeGrafter"/>
</dbReference>
<dbReference type="SMART" id="SM00369">
    <property type="entry name" value="LRR_TYP"/>
    <property type="match status" value="8"/>
</dbReference>
<dbReference type="SMART" id="SM00365">
    <property type="entry name" value="LRR_SD22"/>
    <property type="match status" value="4"/>
</dbReference>
<dbReference type="InterPro" id="IPR050328">
    <property type="entry name" value="Dev_Immune_Receptor"/>
</dbReference>
<evidence type="ECO:0000313" key="7">
    <source>
        <dbReference type="EMBL" id="KAF7260450.1"/>
    </source>
</evidence>
<dbReference type="InterPro" id="IPR003591">
    <property type="entry name" value="Leu-rich_rpt_typical-subtyp"/>
</dbReference>
<dbReference type="PANTHER" id="PTHR24373:SF378">
    <property type="entry name" value="FI03225P-RELATED"/>
    <property type="match status" value="1"/>
</dbReference>
<feature type="chain" id="PRO_5035899857" evidence="6">
    <location>
        <begin position="23"/>
        <end position="719"/>
    </location>
</feature>
<dbReference type="Pfam" id="PF13855">
    <property type="entry name" value="LRR_8"/>
    <property type="match status" value="3"/>
</dbReference>
<dbReference type="OrthoDB" id="1055097at2759"/>
<keyword evidence="5" id="KW-1133">Transmembrane helix</keyword>
<dbReference type="EMBL" id="JTDE01000742">
    <property type="protein sequence ID" value="KAF7260450.1"/>
    <property type="molecule type" value="Genomic_DNA"/>
</dbReference>
<evidence type="ECO:0000313" key="8">
    <source>
        <dbReference type="Proteomes" id="UP000822476"/>
    </source>
</evidence>
<comment type="caution">
    <text evidence="7">The sequence shown here is derived from an EMBL/GenBank/DDBJ whole genome shotgun (WGS) entry which is preliminary data.</text>
</comment>
<feature type="transmembrane region" description="Helical" evidence="5">
    <location>
        <begin position="583"/>
        <end position="606"/>
    </location>
</feature>
<dbReference type="SUPFAM" id="SSF52058">
    <property type="entry name" value="L domain-like"/>
    <property type="match status" value="1"/>
</dbReference>
<name>A0A8S9Z4A8_9TREM</name>
<protein>
    <submittedName>
        <fullName evidence="7">Uncharacterized protein</fullName>
    </submittedName>
</protein>
<keyword evidence="8" id="KW-1185">Reference proteome</keyword>
<dbReference type="GO" id="GO:0031012">
    <property type="term" value="C:extracellular matrix"/>
    <property type="evidence" value="ECO:0007669"/>
    <property type="project" value="TreeGrafter"/>
</dbReference>
<dbReference type="PROSITE" id="PS51450">
    <property type="entry name" value="LRR"/>
    <property type="match status" value="2"/>
</dbReference>
<evidence type="ECO:0000256" key="6">
    <source>
        <dbReference type="SAM" id="SignalP"/>
    </source>
</evidence>
<keyword evidence="2 6" id="KW-0732">Signal</keyword>
<dbReference type="Proteomes" id="UP000822476">
    <property type="component" value="Unassembled WGS sequence"/>
</dbReference>
<organism evidence="7 8">
    <name type="scientific">Paragonimus skrjabini miyazakii</name>
    <dbReference type="NCBI Taxonomy" id="59628"/>
    <lineage>
        <taxon>Eukaryota</taxon>
        <taxon>Metazoa</taxon>
        <taxon>Spiralia</taxon>
        <taxon>Lophotrochozoa</taxon>
        <taxon>Platyhelminthes</taxon>
        <taxon>Trematoda</taxon>
        <taxon>Digenea</taxon>
        <taxon>Plagiorchiida</taxon>
        <taxon>Troglotremata</taxon>
        <taxon>Troglotrematidae</taxon>
        <taxon>Paragonimus</taxon>
    </lineage>
</organism>
<accession>A0A8S9Z4A8</accession>
<keyword evidence="1" id="KW-0433">Leucine-rich repeat</keyword>
<keyword evidence="5" id="KW-0472">Membrane</keyword>
<dbReference type="InterPro" id="IPR001611">
    <property type="entry name" value="Leu-rich_rpt"/>
</dbReference>
<evidence type="ECO:0000256" key="5">
    <source>
        <dbReference type="SAM" id="Phobius"/>
    </source>
</evidence>
<reference evidence="7" key="1">
    <citation type="submission" date="2019-07" db="EMBL/GenBank/DDBJ databases">
        <title>Annotation for the trematode Paragonimus miyazaki's.</title>
        <authorList>
            <person name="Choi Y.-J."/>
        </authorList>
    </citation>
    <scope>NUCLEOTIDE SEQUENCE</scope>
    <source>
        <strain evidence="7">Japan</strain>
    </source>
</reference>
<evidence type="ECO:0000256" key="2">
    <source>
        <dbReference type="ARBA" id="ARBA00022729"/>
    </source>
</evidence>
<feature type="signal peptide" evidence="6">
    <location>
        <begin position="1"/>
        <end position="22"/>
    </location>
</feature>
<evidence type="ECO:0000256" key="3">
    <source>
        <dbReference type="ARBA" id="ARBA00022737"/>
    </source>
</evidence>
<keyword evidence="3" id="KW-0677">Repeat</keyword>
<dbReference type="Gene3D" id="3.80.10.10">
    <property type="entry name" value="Ribonuclease Inhibitor"/>
    <property type="match status" value="2"/>
</dbReference>
<feature type="region of interest" description="Disordered" evidence="4">
    <location>
        <begin position="651"/>
        <end position="673"/>
    </location>
</feature>